<protein>
    <submittedName>
        <fullName evidence="2">Class I SAM-dependent methyltransferase</fullName>
    </submittedName>
</protein>
<dbReference type="GeneID" id="79851609"/>
<organism evidence="2 3">
    <name type="scientific">Corynebacterium phoceense</name>
    <dbReference type="NCBI Taxonomy" id="1686286"/>
    <lineage>
        <taxon>Bacteria</taxon>
        <taxon>Bacillati</taxon>
        <taxon>Actinomycetota</taxon>
        <taxon>Actinomycetes</taxon>
        <taxon>Mycobacteriales</taxon>
        <taxon>Corynebacteriaceae</taxon>
        <taxon>Corynebacterium</taxon>
    </lineage>
</organism>
<reference evidence="2 3" key="1">
    <citation type="submission" date="2019-06" db="EMBL/GenBank/DDBJ databases">
        <title>Draft genome of C. phoceense Strain 272.</title>
        <authorList>
            <person name="Pacheco L.G.C."/>
            <person name="Barberis C.M."/>
            <person name="Almuzara M.N."/>
            <person name="Traglia G.M."/>
            <person name="Santos C.S."/>
            <person name="Rocha D.J.P.G."/>
            <person name="Aguiar E.R.G.R."/>
            <person name="Vay C.A."/>
        </authorList>
    </citation>
    <scope>NUCLEOTIDE SEQUENCE [LARGE SCALE GENOMIC DNA]</scope>
    <source>
        <strain evidence="2 3">272</strain>
    </source>
</reference>
<proteinExistence type="predicted"/>
<gene>
    <name evidence="2" type="ORF">EJK80_04115</name>
</gene>
<keyword evidence="3" id="KW-1185">Reference proteome</keyword>
<dbReference type="STRING" id="1686286.GCA_900092335_00250"/>
<dbReference type="Pfam" id="PF08241">
    <property type="entry name" value="Methyltransf_11"/>
    <property type="match status" value="1"/>
</dbReference>
<dbReference type="CDD" id="cd02440">
    <property type="entry name" value="AdoMet_MTases"/>
    <property type="match status" value="1"/>
</dbReference>
<accession>A0A540R8E5</accession>
<name>A0A540R8E5_9CORY</name>
<dbReference type="PANTHER" id="PTHR43591">
    <property type="entry name" value="METHYLTRANSFERASE"/>
    <property type="match status" value="1"/>
</dbReference>
<dbReference type="RefSeq" id="WP_066493595.1">
    <property type="nucleotide sequence ID" value="NZ_JADPQA010000001.1"/>
</dbReference>
<sequence length="245" mass="26977">MKKTRALATLRRSWRLLRSFRFEQTAPSLFYGGLADDTASLVAALCADHGVPMGRVLDVGGGPGYFASAFAARGASYFGVEPSHSEMSAAGIRVANAVRGDGADLPFADGAFDVTYSSNVVEHTPRPWDMAREMLRVTKPGGLVIISYTVWLGPFGGHETGLWQHYVGGAFARDRYTRVHGHAPKNVFGESLFAVSAREGLSWARSSGRSWCAFPRYHPWWAWWVVRVPVLREFLTSNLVLVLRA</sequence>
<dbReference type="GO" id="GO:0032259">
    <property type="term" value="P:methylation"/>
    <property type="evidence" value="ECO:0007669"/>
    <property type="project" value="UniProtKB-KW"/>
</dbReference>
<evidence type="ECO:0000259" key="1">
    <source>
        <dbReference type="Pfam" id="PF08241"/>
    </source>
</evidence>
<evidence type="ECO:0000313" key="2">
    <source>
        <dbReference type="EMBL" id="TQE44008.1"/>
    </source>
</evidence>
<evidence type="ECO:0000313" key="3">
    <source>
        <dbReference type="Proteomes" id="UP000318080"/>
    </source>
</evidence>
<keyword evidence="2" id="KW-0808">Transferase</keyword>
<comment type="caution">
    <text evidence="2">The sequence shown here is derived from an EMBL/GenBank/DDBJ whole genome shotgun (WGS) entry which is preliminary data.</text>
</comment>
<dbReference type="EMBL" id="VHIR01000004">
    <property type="protein sequence ID" value="TQE44008.1"/>
    <property type="molecule type" value="Genomic_DNA"/>
</dbReference>
<dbReference type="InterPro" id="IPR029063">
    <property type="entry name" value="SAM-dependent_MTases_sf"/>
</dbReference>
<dbReference type="GO" id="GO:0008757">
    <property type="term" value="F:S-adenosylmethionine-dependent methyltransferase activity"/>
    <property type="evidence" value="ECO:0007669"/>
    <property type="project" value="InterPro"/>
</dbReference>
<dbReference type="Proteomes" id="UP000318080">
    <property type="component" value="Unassembled WGS sequence"/>
</dbReference>
<dbReference type="SUPFAM" id="SSF53335">
    <property type="entry name" value="S-adenosyl-L-methionine-dependent methyltransferases"/>
    <property type="match status" value="1"/>
</dbReference>
<keyword evidence="2" id="KW-0489">Methyltransferase</keyword>
<dbReference type="InterPro" id="IPR013216">
    <property type="entry name" value="Methyltransf_11"/>
</dbReference>
<feature type="domain" description="Methyltransferase type 11" evidence="1">
    <location>
        <begin position="57"/>
        <end position="146"/>
    </location>
</feature>
<dbReference type="AlphaFoldDB" id="A0A540R8E5"/>
<dbReference type="Gene3D" id="3.40.50.150">
    <property type="entry name" value="Vaccinia Virus protein VP39"/>
    <property type="match status" value="1"/>
</dbReference>